<dbReference type="InterPro" id="IPR021741">
    <property type="entry name" value="DUF3311"/>
</dbReference>
<proteinExistence type="predicted"/>
<dbReference type="RefSeq" id="WP_310763388.1">
    <property type="nucleotide sequence ID" value="NZ_CP134050.1"/>
</dbReference>
<gene>
    <name evidence="2" type="ORF">RGB73_15355</name>
</gene>
<reference evidence="2 3" key="1">
    <citation type="submission" date="2023-09" db="EMBL/GenBank/DDBJ databases">
        <title>Complete Genome and Methylome dissection of Bacillus brevis NEB573 original source of BbsI restriction endonuclease.</title>
        <authorList>
            <person name="Fomenkov A."/>
            <person name="Roberts R.D."/>
        </authorList>
    </citation>
    <scope>NUCLEOTIDE SEQUENCE [LARGE SCALE GENOMIC DNA]</scope>
    <source>
        <strain evidence="2 3">NEB573</strain>
    </source>
</reference>
<keyword evidence="1" id="KW-0812">Transmembrane</keyword>
<organism evidence="2 3">
    <name type="scientific">Brevibacillus brevis</name>
    <name type="common">Bacillus brevis</name>
    <dbReference type="NCBI Taxonomy" id="1393"/>
    <lineage>
        <taxon>Bacteria</taxon>
        <taxon>Bacillati</taxon>
        <taxon>Bacillota</taxon>
        <taxon>Bacilli</taxon>
        <taxon>Bacillales</taxon>
        <taxon>Paenibacillaceae</taxon>
        <taxon>Brevibacillus</taxon>
    </lineage>
</organism>
<keyword evidence="1" id="KW-1133">Transmembrane helix</keyword>
<dbReference type="Pfam" id="PF11755">
    <property type="entry name" value="DUF3311"/>
    <property type="match status" value="1"/>
</dbReference>
<protein>
    <submittedName>
        <fullName evidence="2">DUF3311 domain-containing protein</fullName>
    </submittedName>
</protein>
<evidence type="ECO:0000313" key="2">
    <source>
        <dbReference type="EMBL" id="WNC12120.1"/>
    </source>
</evidence>
<evidence type="ECO:0000313" key="3">
    <source>
        <dbReference type="Proteomes" id="UP001256827"/>
    </source>
</evidence>
<name>A0ABY9SWC6_BREBE</name>
<sequence length="66" mass="7297">MKLIHVLGLVPFLGMLGGLPYVNKPGAFVLGMPLNLFWIVLWVILTAVIMAIVYAIDPDNREEESS</sequence>
<evidence type="ECO:0000256" key="1">
    <source>
        <dbReference type="SAM" id="Phobius"/>
    </source>
</evidence>
<dbReference type="EMBL" id="CP134050">
    <property type="protein sequence ID" value="WNC12120.1"/>
    <property type="molecule type" value="Genomic_DNA"/>
</dbReference>
<dbReference type="Proteomes" id="UP001256827">
    <property type="component" value="Chromosome"/>
</dbReference>
<keyword evidence="3" id="KW-1185">Reference proteome</keyword>
<keyword evidence="1" id="KW-0472">Membrane</keyword>
<feature type="transmembrane region" description="Helical" evidence="1">
    <location>
        <begin position="34"/>
        <end position="56"/>
    </location>
</feature>
<accession>A0ABY9SWC6</accession>